<evidence type="ECO:0000313" key="2">
    <source>
        <dbReference type="Proteomes" id="UP000094801"/>
    </source>
</evidence>
<protein>
    <submittedName>
        <fullName evidence="1">Uncharacterized protein</fullName>
    </submittedName>
</protein>
<gene>
    <name evidence="1" type="ORF">CANARDRAFT_27568</name>
</gene>
<dbReference type="EMBL" id="KV453850">
    <property type="protein sequence ID" value="ODV86338.1"/>
    <property type="molecule type" value="Genomic_DNA"/>
</dbReference>
<evidence type="ECO:0000313" key="1">
    <source>
        <dbReference type="EMBL" id="ODV86338.1"/>
    </source>
</evidence>
<dbReference type="AlphaFoldDB" id="A0A1E4T3U7"/>
<accession>A0A1E4T3U7</accession>
<sequence length="79" mass="9153">MQRKRLAHKKNFKKKACFSFHLPLKDAFPKIVPLKPTVGELQHFTVDLIVRTPSCAYISYGEDPYENKASDRDSRAIFI</sequence>
<proteinExistence type="predicted"/>
<reference evidence="2" key="1">
    <citation type="submission" date="2016-04" db="EMBL/GenBank/DDBJ databases">
        <title>Comparative genomics of biotechnologically important yeasts.</title>
        <authorList>
            <consortium name="DOE Joint Genome Institute"/>
            <person name="Riley R."/>
            <person name="Haridas S."/>
            <person name="Wolfe K.H."/>
            <person name="Lopes M.R."/>
            <person name="Hittinger C.T."/>
            <person name="Goker M."/>
            <person name="Salamov A."/>
            <person name="Wisecaver J."/>
            <person name="Long T.M."/>
            <person name="Aerts A.L."/>
            <person name="Barry K."/>
            <person name="Choi C."/>
            <person name="Clum A."/>
            <person name="Coughlan A.Y."/>
            <person name="Deshpande S."/>
            <person name="Douglass A.P."/>
            <person name="Hanson S.J."/>
            <person name="Klenk H.-P."/>
            <person name="Labutti K."/>
            <person name="Lapidus A."/>
            <person name="Lindquist E."/>
            <person name="Lipzen A."/>
            <person name="Meier-Kolthoff J.P."/>
            <person name="Ohm R.A."/>
            <person name="Otillar R.P."/>
            <person name="Pangilinan J."/>
            <person name="Peng Y."/>
            <person name="Rokas A."/>
            <person name="Rosa C.A."/>
            <person name="Scheuner C."/>
            <person name="Sibirny A.A."/>
            <person name="Slot J.C."/>
            <person name="Stielow J.B."/>
            <person name="Sun H."/>
            <person name="Kurtzman C.P."/>
            <person name="Blackwell M."/>
            <person name="Grigoriev I.V."/>
            <person name="Jeffries T.W."/>
        </authorList>
    </citation>
    <scope>NUCLEOTIDE SEQUENCE [LARGE SCALE GENOMIC DNA]</scope>
    <source>
        <strain evidence="2">NRRL YB-2248</strain>
    </source>
</reference>
<dbReference type="Proteomes" id="UP000094801">
    <property type="component" value="Unassembled WGS sequence"/>
</dbReference>
<organism evidence="1 2">
    <name type="scientific">[Candida] arabinofermentans NRRL YB-2248</name>
    <dbReference type="NCBI Taxonomy" id="983967"/>
    <lineage>
        <taxon>Eukaryota</taxon>
        <taxon>Fungi</taxon>
        <taxon>Dikarya</taxon>
        <taxon>Ascomycota</taxon>
        <taxon>Saccharomycotina</taxon>
        <taxon>Pichiomycetes</taxon>
        <taxon>Pichiales</taxon>
        <taxon>Pichiaceae</taxon>
        <taxon>Ogataea</taxon>
        <taxon>Ogataea/Candida clade</taxon>
    </lineage>
</organism>
<keyword evidence="2" id="KW-1185">Reference proteome</keyword>
<name>A0A1E4T3U7_9ASCO</name>